<dbReference type="OrthoDB" id="9790282at2"/>
<organism evidence="5 6">
    <name type="scientific">Acidovorax temperans</name>
    <dbReference type="NCBI Taxonomy" id="80878"/>
    <lineage>
        <taxon>Bacteria</taxon>
        <taxon>Pseudomonadati</taxon>
        <taxon>Pseudomonadota</taxon>
        <taxon>Betaproteobacteria</taxon>
        <taxon>Burkholderiales</taxon>
        <taxon>Comamonadaceae</taxon>
        <taxon>Acidovorax</taxon>
    </lineage>
</organism>
<comment type="catalytic activity">
    <reaction evidence="4">
        <text>L-phenylalanyl-tRNA(Phe) + an N-terminal L-alpha-aminoacyl-[protein] = an N-terminal L-phenylalanyl-L-alpha-aminoacyl-[protein] + tRNA(Phe)</text>
        <dbReference type="Rhea" id="RHEA:43632"/>
        <dbReference type="Rhea" id="RHEA-COMP:9668"/>
        <dbReference type="Rhea" id="RHEA-COMP:9699"/>
        <dbReference type="Rhea" id="RHEA-COMP:10636"/>
        <dbReference type="Rhea" id="RHEA-COMP:10637"/>
        <dbReference type="ChEBI" id="CHEBI:78442"/>
        <dbReference type="ChEBI" id="CHEBI:78531"/>
        <dbReference type="ChEBI" id="CHEBI:78597"/>
        <dbReference type="ChEBI" id="CHEBI:83561"/>
        <dbReference type="EC" id="2.3.2.6"/>
    </reaction>
</comment>
<dbReference type="HAMAP" id="MF_00688">
    <property type="entry name" value="Leu_Phe_trans"/>
    <property type="match status" value="1"/>
</dbReference>
<dbReference type="SUPFAM" id="SSF55729">
    <property type="entry name" value="Acyl-CoA N-acyltransferases (Nat)"/>
    <property type="match status" value="1"/>
</dbReference>
<protein>
    <recommendedName>
        <fullName evidence="4">Leucyl/phenylalanyl-tRNA--protein transferase</fullName>
        <ecNumber evidence="4">2.3.2.6</ecNumber>
    </recommendedName>
    <alternativeName>
        <fullName evidence="4">L/F-transferase</fullName>
    </alternativeName>
    <alternativeName>
        <fullName evidence="4">Leucyltransferase</fullName>
    </alternativeName>
    <alternativeName>
        <fullName evidence="4">Phenyalanyltransferase</fullName>
    </alternativeName>
</protein>
<comment type="function">
    <text evidence="4">Functions in the N-end rule pathway of protein degradation where it conjugates Leu, Phe and, less efficiently, Met from aminoacyl-tRNAs to the N-termini of proteins containing an N-terminal arginine or lysine.</text>
</comment>
<evidence type="ECO:0000256" key="2">
    <source>
        <dbReference type="ARBA" id="ARBA00022679"/>
    </source>
</evidence>
<evidence type="ECO:0000256" key="3">
    <source>
        <dbReference type="ARBA" id="ARBA00023315"/>
    </source>
</evidence>
<dbReference type="AlphaFoldDB" id="A0A0D7KCB8"/>
<dbReference type="InterPro" id="IPR004616">
    <property type="entry name" value="Leu/Phe-tRNA_Trfase"/>
</dbReference>
<name>A0A0D7KCB8_9BURK</name>
<dbReference type="InterPro" id="IPR042221">
    <property type="entry name" value="Leu/Phe-tRNA_Trfase_N"/>
</dbReference>
<keyword evidence="6" id="KW-1185">Reference proteome</keyword>
<dbReference type="Gene3D" id="3.30.70.3550">
    <property type="entry name" value="Leucyl/phenylalanyl-tRNA-protein transferase, N-terminal domain"/>
    <property type="match status" value="1"/>
</dbReference>
<dbReference type="Pfam" id="PF03588">
    <property type="entry name" value="Leu_Phe_trans"/>
    <property type="match status" value="1"/>
</dbReference>
<dbReference type="GO" id="GO:0008914">
    <property type="term" value="F:leucyl-tRNA--protein transferase activity"/>
    <property type="evidence" value="ECO:0007669"/>
    <property type="project" value="UniProtKB-UniRule"/>
</dbReference>
<reference evidence="5 6" key="1">
    <citation type="submission" date="2014-12" db="EMBL/GenBank/DDBJ databases">
        <title>Isolation of bacteria from lake water.</title>
        <authorList>
            <person name="Sheng K.-Y."/>
            <person name="Chin P.-S."/>
            <person name="Chan K.-G."/>
            <person name="Tan G.S."/>
        </authorList>
    </citation>
    <scope>NUCLEOTIDE SEQUENCE [LARGE SCALE GENOMIC DNA]</scope>
    <source>
        <strain evidence="5 6">KY4</strain>
    </source>
</reference>
<dbReference type="Gene3D" id="3.40.630.70">
    <property type="entry name" value="Leucyl/phenylalanyl-tRNA-protein transferase, C-terminal domain"/>
    <property type="match status" value="1"/>
</dbReference>
<sequence length="246" mass="27055">MDVTLPWLAPGDPFPTPESAWGLDTPAPGLLAAGGTLDTETLCRAYAQGTFPWFSHGQPILWWAPDPRMVLQVSQFKLQPSLRKTLKKFQKSPECSVTVDKAFSRVIRTCATQSRKGQNGTWIVPSMVEAYEQLHALGVAHSVETWVDDKLIGGLYFVALGKAVFGESMFAHVTDASKIALAALVCIAKAQGVPWIDCQQNTRHLASLGAAEIPRKAFVADIQALSSEPDPQWFFESVYWSQLLPR</sequence>
<dbReference type="GO" id="GO:0005737">
    <property type="term" value="C:cytoplasm"/>
    <property type="evidence" value="ECO:0007669"/>
    <property type="project" value="UniProtKB-SubCell"/>
</dbReference>
<dbReference type="PANTHER" id="PTHR30098">
    <property type="entry name" value="LEUCYL/PHENYLALANYL-TRNA--PROTEIN TRANSFERASE"/>
    <property type="match status" value="1"/>
</dbReference>
<dbReference type="NCBIfam" id="TIGR00667">
    <property type="entry name" value="aat"/>
    <property type="match status" value="1"/>
</dbReference>
<evidence type="ECO:0000256" key="1">
    <source>
        <dbReference type="ARBA" id="ARBA00022490"/>
    </source>
</evidence>
<dbReference type="STRING" id="80878.RP29_04735"/>
<keyword evidence="1 4" id="KW-0963">Cytoplasm</keyword>
<dbReference type="PATRIC" id="fig|80878.5.peg.188"/>
<dbReference type="PANTHER" id="PTHR30098:SF2">
    <property type="entry name" value="LEUCYL_PHENYLALANYL-TRNA--PROTEIN TRANSFERASE"/>
    <property type="match status" value="1"/>
</dbReference>
<evidence type="ECO:0000256" key="4">
    <source>
        <dbReference type="HAMAP-Rule" id="MF_00688"/>
    </source>
</evidence>
<dbReference type="RefSeq" id="WP_044396349.1">
    <property type="nucleotide sequence ID" value="NZ_JXYQ01000011.1"/>
</dbReference>
<comment type="catalytic activity">
    <reaction evidence="4">
        <text>N-terminal L-lysyl-[protein] + L-leucyl-tRNA(Leu) = N-terminal L-leucyl-L-lysyl-[protein] + tRNA(Leu) + H(+)</text>
        <dbReference type="Rhea" id="RHEA:12340"/>
        <dbReference type="Rhea" id="RHEA-COMP:9613"/>
        <dbReference type="Rhea" id="RHEA-COMP:9622"/>
        <dbReference type="Rhea" id="RHEA-COMP:12670"/>
        <dbReference type="Rhea" id="RHEA-COMP:12671"/>
        <dbReference type="ChEBI" id="CHEBI:15378"/>
        <dbReference type="ChEBI" id="CHEBI:65249"/>
        <dbReference type="ChEBI" id="CHEBI:78442"/>
        <dbReference type="ChEBI" id="CHEBI:78494"/>
        <dbReference type="ChEBI" id="CHEBI:133043"/>
        <dbReference type="EC" id="2.3.2.6"/>
    </reaction>
</comment>
<keyword evidence="2 4" id="KW-0808">Transferase</keyword>
<dbReference type="InterPro" id="IPR016181">
    <property type="entry name" value="Acyl_CoA_acyltransferase"/>
</dbReference>
<accession>A0A0D7KCB8</accession>
<dbReference type="GO" id="GO:0030163">
    <property type="term" value="P:protein catabolic process"/>
    <property type="evidence" value="ECO:0007669"/>
    <property type="project" value="UniProtKB-UniRule"/>
</dbReference>
<dbReference type="EC" id="2.3.2.6" evidence="4"/>
<comment type="catalytic activity">
    <reaction evidence="4">
        <text>N-terminal L-arginyl-[protein] + L-leucyl-tRNA(Leu) = N-terminal L-leucyl-L-arginyl-[protein] + tRNA(Leu) + H(+)</text>
        <dbReference type="Rhea" id="RHEA:50416"/>
        <dbReference type="Rhea" id="RHEA-COMP:9613"/>
        <dbReference type="Rhea" id="RHEA-COMP:9622"/>
        <dbReference type="Rhea" id="RHEA-COMP:12672"/>
        <dbReference type="Rhea" id="RHEA-COMP:12673"/>
        <dbReference type="ChEBI" id="CHEBI:15378"/>
        <dbReference type="ChEBI" id="CHEBI:64719"/>
        <dbReference type="ChEBI" id="CHEBI:78442"/>
        <dbReference type="ChEBI" id="CHEBI:78494"/>
        <dbReference type="ChEBI" id="CHEBI:133044"/>
        <dbReference type="EC" id="2.3.2.6"/>
    </reaction>
</comment>
<keyword evidence="3 4" id="KW-0012">Acyltransferase</keyword>
<dbReference type="EMBL" id="JXYQ01000011">
    <property type="protein sequence ID" value="KJA11664.1"/>
    <property type="molecule type" value="Genomic_DNA"/>
</dbReference>
<comment type="caution">
    <text evidence="5">The sequence shown here is derived from an EMBL/GenBank/DDBJ whole genome shotgun (WGS) entry which is preliminary data.</text>
</comment>
<comment type="subcellular location">
    <subcellularLocation>
        <location evidence="4">Cytoplasm</location>
    </subcellularLocation>
</comment>
<dbReference type="InterPro" id="IPR042203">
    <property type="entry name" value="Leu/Phe-tRNA_Trfase_C"/>
</dbReference>
<comment type="similarity">
    <text evidence="4">Belongs to the L/F-transferase family.</text>
</comment>
<evidence type="ECO:0000313" key="5">
    <source>
        <dbReference type="EMBL" id="KJA11664.1"/>
    </source>
</evidence>
<dbReference type="Proteomes" id="UP000032566">
    <property type="component" value="Unassembled WGS sequence"/>
</dbReference>
<proteinExistence type="inferred from homology"/>
<evidence type="ECO:0000313" key="6">
    <source>
        <dbReference type="Proteomes" id="UP000032566"/>
    </source>
</evidence>
<gene>
    <name evidence="4" type="primary">aat</name>
    <name evidence="5" type="ORF">RP29_04735</name>
</gene>